<feature type="compositionally biased region" description="Polar residues" evidence="1">
    <location>
        <begin position="146"/>
        <end position="157"/>
    </location>
</feature>
<protein>
    <recommendedName>
        <fullName evidence="4">MFS transporter</fullName>
    </recommendedName>
</protein>
<gene>
    <name evidence="2" type="ORF">C8J28_12723</name>
</gene>
<organism evidence="2 3">
    <name type="scientific">Cereibacter azotoformans</name>
    <dbReference type="NCBI Taxonomy" id="43057"/>
    <lineage>
        <taxon>Bacteria</taxon>
        <taxon>Pseudomonadati</taxon>
        <taxon>Pseudomonadota</taxon>
        <taxon>Alphaproteobacteria</taxon>
        <taxon>Rhodobacterales</taxon>
        <taxon>Paracoccaceae</taxon>
        <taxon>Cereibacter</taxon>
    </lineage>
</organism>
<feature type="region of interest" description="Disordered" evidence="1">
    <location>
        <begin position="102"/>
        <end position="157"/>
    </location>
</feature>
<evidence type="ECO:0000313" key="3">
    <source>
        <dbReference type="Proteomes" id="UP000244060"/>
    </source>
</evidence>
<evidence type="ECO:0000313" key="2">
    <source>
        <dbReference type="EMBL" id="PTR11591.1"/>
    </source>
</evidence>
<dbReference type="AlphaFoldDB" id="A0A2T5JSK8"/>
<evidence type="ECO:0008006" key="4">
    <source>
        <dbReference type="Google" id="ProtNLM"/>
    </source>
</evidence>
<sequence length="157" mass="16120">MTSTPTPPLSDLSGRQVSWIAGDLVMTLATMPGQTPFIAQFNAALRGEFGLSNGAFGGPCTLATLTSATGLVFAGVLADRITPLKLASLLVWLDKEMAWLAPRQGTPTARPPRSTSASPSSTASMHSAPPRSSAAPDVGGERGQSRLESPATTPVCA</sequence>
<name>A0A2T5JSK8_9RHOB</name>
<evidence type="ECO:0000256" key="1">
    <source>
        <dbReference type="SAM" id="MobiDB-lite"/>
    </source>
</evidence>
<dbReference type="EMBL" id="QAOT01000027">
    <property type="protein sequence ID" value="PTR11591.1"/>
    <property type="molecule type" value="Genomic_DNA"/>
</dbReference>
<comment type="caution">
    <text evidence="2">The sequence shown here is derived from an EMBL/GenBank/DDBJ whole genome shotgun (WGS) entry which is preliminary data.</text>
</comment>
<feature type="compositionally biased region" description="Low complexity" evidence="1">
    <location>
        <begin position="106"/>
        <end position="130"/>
    </location>
</feature>
<reference evidence="2 3" key="1">
    <citation type="submission" date="2018-04" db="EMBL/GenBank/DDBJ databases">
        <title>Genomic Encyclopedia of Type Strains, Phase III (KMG-III): the genomes of soil and plant-associated and newly described type strains.</title>
        <authorList>
            <person name="Whitman W."/>
        </authorList>
    </citation>
    <scope>NUCLEOTIDE SEQUENCE [LARGE SCALE GENOMIC DNA]</scope>
    <source>
        <strain evidence="2 3">KA25</strain>
    </source>
</reference>
<dbReference type="Proteomes" id="UP000244060">
    <property type="component" value="Unassembled WGS sequence"/>
</dbReference>
<keyword evidence="3" id="KW-1185">Reference proteome</keyword>
<proteinExistence type="predicted"/>
<accession>A0A2T5JSK8</accession>